<dbReference type="GO" id="GO:0006094">
    <property type="term" value="P:gluconeogenesis"/>
    <property type="evidence" value="ECO:0007669"/>
    <property type="project" value="UniProtKB-UniRule"/>
</dbReference>
<dbReference type="GO" id="GO:0019563">
    <property type="term" value="P:glycerol catabolic process"/>
    <property type="evidence" value="ECO:0007669"/>
    <property type="project" value="TreeGrafter"/>
</dbReference>
<dbReference type="GO" id="GO:0004807">
    <property type="term" value="F:triose-phosphate isomerase activity"/>
    <property type="evidence" value="ECO:0007669"/>
    <property type="project" value="UniProtKB-UniRule"/>
</dbReference>
<proteinExistence type="inferred from homology"/>
<dbReference type="Proteomes" id="UP000886070">
    <property type="component" value="Unassembled WGS sequence"/>
</dbReference>
<evidence type="ECO:0000256" key="7">
    <source>
        <dbReference type="HAMAP-Rule" id="MF_00147"/>
    </source>
</evidence>
<comment type="catalytic activity">
    <reaction evidence="7 8">
        <text>D-glyceraldehyde 3-phosphate = dihydroxyacetone phosphate</text>
        <dbReference type="Rhea" id="RHEA:18585"/>
        <dbReference type="ChEBI" id="CHEBI:57642"/>
        <dbReference type="ChEBI" id="CHEBI:59776"/>
        <dbReference type="EC" id="5.3.1.1"/>
    </reaction>
</comment>
<dbReference type="InterPro" id="IPR035990">
    <property type="entry name" value="TIM_sf"/>
</dbReference>
<keyword evidence="3 7" id="KW-0312">Gluconeogenesis</keyword>
<dbReference type="GO" id="GO:0006096">
    <property type="term" value="P:glycolytic process"/>
    <property type="evidence" value="ECO:0007669"/>
    <property type="project" value="UniProtKB-UniRule"/>
</dbReference>
<feature type="active site" description="Electrophile" evidence="7">
    <location>
        <position position="95"/>
    </location>
</feature>
<dbReference type="NCBIfam" id="TIGR00419">
    <property type="entry name" value="tim"/>
    <property type="match status" value="1"/>
</dbReference>
<dbReference type="HAMAP" id="MF_00147_B">
    <property type="entry name" value="TIM_B"/>
    <property type="match status" value="1"/>
</dbReference>
<dbReference type="Gene3D" id="3.20.20.70">
    <property type="entry name" value="Aldolase class I"/>
    <property type="match status" value="1"/>
</dbReference>
<comment type="caution">
    <text evidence="9">The sequence shown here is derived from an EMBL/GenBank/DDBJ whole genome shotgun (WGS) entry which is preliminary data.</text>
</comment>
<dbReference type="PANTHER" id="PTHR21139:SF42">
    <property type="entry name" value="TRIOSEPHOSPHATE ISOMERASE"/>
    <property type="match status" value="1"/>
</dbReference>
<dbReference type="PANTHER" id="PTHR21139">
    <property type="entry name" value="TRIOSEPHOSPHATE ISOMERASE"/>
    <property type="match status" value="1"/>
</dbReference>
<feature type="binding site" evidence="7">
    <location>
        <begin position="234"/>
        <end position="235"/>
    </location>
    <ligand>
        <name>substrate</name>
    </ligand>
</feature>
<feature type="binding site" evidence="7">
    <location>
        <position position="213"/>
    </location>
    <ligand>
        <name>substrate</name>
    </ligand>
</feature>
<dbReference type="UniPathway" id="UPA00109">
    <property type="reaction ID" value="UER00189"/>
</dbReference>
<evidence type="ECO:0000256" key="1">
    <source>
        <dbReference type="ARBA" id="ARBA00004680"/>
    </source>
</evidence>
<comment type="pathway">
    <text evidence="1 7 8">Carbohydrate degradation; glycolysis; D-glyceraldehyde 3-phosphate from glycerone phosphate: step 1/1.</text>
</comment>
<evidence type="ECO:0000256" key="3">
    <source>
        <dbReference type="ARBA" id="ARBA00022432"/>
    </source>
</evidence>
<name>A0A7V5HZB9_UNCAE</name>
<dbReference type="FunFam" id="3.20.20.70:FF:000016">
    <property type="entry name" value="Triosephosphate isomerase"/>
    <property type="match status" value="1"/>
</dbReference>
<keyword evidence="4 7" id="KW-0963">Cytoplasm</keyword>
<protein>
    <recommendedName>
        <fullName evidence="7 8">Triosephosphate isomerase</fullName>
        <shortName evidence="7">TIM</shortName>
        <shortName evidence="7">TPI</shortName>
        <ecNumber evidence="7 8">5.3.1.1</ecNumber>
    </recommendedName>
    <alternativeName>
        <fullName evidence="7">Triose-phosphate isomerase</fullName>
    </alternativeName>
</protein>
<reference evidence="9" key="1">
    <citation type="journal article" date="2020" name="mSystems">
        <title>Genome- and Community-Level Interaction Insights into Carbon Utilization and Element Cycling Functions of Hydrothermarchaeota in Hydrothermal Sediment.</title>
        <authorList>
            <person name="Zhou Z."/>
            <person name="Liu Y."/>
            <person name="Xu W."/>
            <person name="Pan J."/>
            <person name="Luo Z.H."/>
            <person name="Li M."/>
        </authorList>
    </citation>
    <scope>NUCLEOTIDE SEQUENCE [LARGE SCALE GENOMIC DNA]</scope>
    <source>
        <strain evidence="9">HyVt-92</strain>
    </source>
</reference>
<feature type="active site" description="Proton acceptor" evidence="7">
    <location>
        <position position="167"/>
    </location>
</feature>
<gene>
    <name evidence="7" type="primary">tpiA</name>
    <name evidence="9" type="ORF">ENL39_04405</name>
</gene>
<dbReference type="GO" id="GO:0005829">
    <property type="term" value="C:cytosol"/>
    <property type="evidence" value="ECO:0007669"/>
    <property type="project" value="TreeGrafter"/>
</dbReference>
<evidence type="ECO:0000256" key="5">
    <source>
        <dbReference type="ARBA" id="ARBA00023152"/>
    </source>
</evidence>
<dbReference type="InterPro" id="IPR000652">
    <property type="entry name" value="Triosephosphate_isomerase"/>
</dbReference>
<feature type="binding site" evidence="7">
    <location>
        <begin position="9"/>
        <end position="11"/>
    </location>
    <ligand>
        <name>substrate</name>
    </ligand>
</feature>
<sequence>MRKPVIGGNWKMNKTSKEAEELVRSLVKEIGSYEEVETVVFPPFPYLEKVSSLLKGTVIGLGAQNMFWEEKGAYTGEVSPLMLVDVGCRYVILGHSERRQYFGETDDKINKKIKAALKSGLTPLLCVGEKLEERKKGRAKEVVNLQVRGCLAGISLSEVKRIVIAYEPVWAIGTGETATPEQAQEMHEFIREILKEMYDESVADSIRIQYGGSVKPDNIKELMQQPDVDGALVGGASLNAESFIKIVKYGEN</sequence>
<comment type="function">
    <text evidence="7">Involved in the gluconeogenesis. Catalyzes stereospecifically the conversion of dihydroxyacetone phosphate (DHAP) to D-glyceraldehyde-3-phosphate (G3P).</text>
</comment>
<dbReference type="CDD" id="cd00311">
    <property type="entry name" value="TIM"/>
    <property type="match status" value="1"/>
</dbReference>
<evidence type="ECO:0000256" key="6">
    <source>
        <dbReference type="ARBA" id="ARBA00023235"/>
    </source>
</evidence>
<dbReference type="InterPro" id="IPR022896">
    <property type="entry name" value="TrioseP_Isoase_bac/euk"/>
</dbReference>
<evidence type="ECO:0000313" key="9">
    <source>
        <dbReference type="EMBL" id="HHF98710.1"/>
    </source>
</evidence>
<organism evidence="9">
    <name type="scientific">Aerophobetes bacterium</name>
    <dbReference type="NCBI Taxonomy" id="2030807"/>
    <lineage>
        <taxon>Bacteria</taxon>
        <taxon>Candidatus Aerophobota</taxon>
    </lineage>
</organism>
<comment type="pathway">
    <text evidence="7 8">Carbohydrate biosynthesis; gluconeogenesis.</text>
</comment>
<keyword evidence="5 7" id="KW-0324">Glycolysis</keyword>
<evidence type="ECO:0000256" key="8">
    <source>
        <dbReference type="RuleBase" id="RU363013"/>
    </source>
</evidence>
<dbReference type="Pfam" id="PF00121">
    <property type="entry name" value="TIM"/>
    <property type="match status" value="1"/>
</dbReference>
<dbReference type="SUPFAM" id="SSF51351">
    <property type="entry name" value="Triosephosphate isomerase (TIM)"/>
    <property type="match status" value="1"/>
</dbReference>
<evidence type="ECO:0000256" key="2">
    <source>
        <dbReference type="ARBA" id="ARBA00007422"/>
    </source>
</evidence>
<accession>A0A7V5HZB9</accession>
<dbReference type="PROSITE" id="PS00171">
    <property type="entry name" value="TIM_1"/>
    <property type="match status" value="1"/>
</dbReference>
<comment type="similarity">
    <text evidence="2 7 8">Belongs to the triosephosphate isomerase family.</text>
</comment>
<dbReference type="InterPro" id="IPR013785">
    <property type="entry name" value="Aldolase_TIM"/>
</dbReference>
<keyword evidence="6 7" id="KW-0413">Isomerase</keyword>
<feature type="binding site" evidence="7">
    <location>
        <position position="173"/>
    </location>
    <ligand>
        <name>substrate</name>
    </ligand>
</feature>
<dbReference type="PROSITE" id="PS51440">
    <property type="entry name" value="TIM_2"/>
    <property type="match status" value="1"/>
</dbReference>
<comment type="subunit">
    <text evidence="7 8">Homodimer.</text>
</comment>
<dbReference type="GO" id="GO:0046166">
    <property type="term" value="P:glyceraldehyde-3-phosphate biosynthetic process"/>
    <property type="evidence" value="ECO:0007669"/>
    <property type="project" value="TreeGrafter"/>
</dbReference>
<dbReference type="EMBL" id="DRTT01000122">
    <property type="protein sequence ID" value="HHF98710.1"/>
    <property type="molecule type" value="Genomic_DNA"/>
</dbReference>
<evidence type="ECO:0000256" key="4">
    <source>
        <dbReference type="ARBA" id="ARBA00022490"/>
    </source>
</evidence>
<dbReference type="UniPathway" id="UPA00138"/>
<dbReference type="AlphaFoldDB" id="A0A7V5HZB9"/>
<dbReference type="EC" id="5.3.1.1" evidence="7 8"/>
<comment type="subcellular location">
    <subcellularLocation>
        <location evidence="7 8">Cytoplasm</location>
    </subcellularLocation>
</comment>
<dbReference type="InterPro" id="IPR020861">
    <property type="entry name" value="Triosephosphate_isomerase_AS"/>
</dbReference>